<protein>
    <submittedName>
        <fullName evidence="2">Uncharacterized protein</fullName>
    </submittedName>
</protein>
<keyword evidence="3" id="KW-1185">Reference proteome</keyword>
<dbReference type="Proteomes" id="UP000324222">
    <property type="component" value="Unassembled WGS sequence"/>
</dbReference>
<organism evidence="2 3">
    <name type="scientific">Portunus trituberculatus</name>
    <name type="common">Swimming crab</name>
    <name type="synonym">Neptunus trituberculatus</name>
    <dbReference type="NCBI Taxonomy" id="210409"/>
    <lineage>
        <taxon>Eukaryota</taxon>
        <taxon>Metazoa</taxon>
        <taxon>Ecdysozoa</taxon>
        <taxon>Arthropoda</taxon>
        <taxon>Crustacea</taxon>
        <taxon>Multicrustacea</taxon>
        <taxon>Malacostraca</taxon>
        <taxon>Eumalacostraca</taxon>
        <taxon>Eucarida</taxon>
        <taxon>Decapoda</taxon>
        <taxon>Pleocyemata</taxon>
        <taxon>Brachyura</taxon>
        <taxon>Eubrachyura</taxon>
        <taxon>Portunoidea</taxon>
        <taxon>Portunidae</taxon>
        <taxon>Portuninae</taxon>
        <taxon>Portunus</taxon>
    </lineage>
</organism>
<gene>
    <name evidence="2" type="ORF">E2C01_059211</name>
</gene>
<proteinExistence type="predicted"/>
<sequence length="97" mass="10930">MSHHLDCGHQRERERGESELSFKTFYSELDREAETLPWVGQSRCSGVGVGPGGQEATSGNEKGGNRRGGVHMLSLSCHHNKITPYRKYMTMEYETVE</sequence>
<accession>A0A5B7H674</accession>
<name>A0A5B7H674_PORTR</name>
<comment type="caution">
    <text evidence="2">The sequence shown here is derived from an EMBL/GenBank/DDBJ whole genome shotgun (WGS) entry which is preliminary data.</text>
</comment>
<evidence type="ECO:0000256" key="1">
    <source>
        <dbReference type="SAM" id="MobiDB-lite"/>
    </source>
</evidence>
<reference evidence="2 3" key="1">
    <citation type="submission" date="2019-05" db="EMBL/GenBank/DDBJ databases">
        <title>Another draft genome of Portunus trituberculatus and its Hox gene families provides insights of decapod evolution.</title>
        <authorList>
            <person name="Jeong J.-H."/>
            <person name="Song I."/>
            <person name="Kim S."/>
            <person name="Choi T."/>
            <person name="Kim D."/>
            <person name="Ryu S."/>
            <person name="Kim W."/>
        </authorList>
    </citation>
    <scope>NUCLEOTIDE SEQUENCE [LARGE SCALE GENOMIC DNA]</scope>
    <source>
        <tissue evidence="2">Muscle</tissue>
    </source>
</reference>
<dbReference type="AlphaFoldDB" id="A0A5B7H674"/>
<evidence type="ECO:0000313" key="2">
    <source>
        <dbReference type="EMBL" id="MPC65085.1"/>
    </source>
</evidence>
<evidence type="ECO:0000313" key="3">
    <source>
        <dbReference type="Proteomes" id="UP000324222"/>
    </source>
</evidence>
<dbReference type="EMBL" id="VSRR010022905">
    <property type="protein sequence ID" value="MPC65085.1"/>
    <property type="molecule type" value="Genomic_DNA"/>
</dbReference>
<feature type="region of interest" description="Disordered" evidence="1">
    <location>
        <begin position="45"/>
        <end position="70"/>
    </location>
</feature>